<name>A0ABD0V4G2_DENTH</name>
<dbReference type="GO" id="GO:0005634">
    <property type="term" value="C:nucleus"/>
    <property type="evidence" value="ECO:0007669"/>
    <property type="project" value="UniProtKB-SubCell"/>
</dbReference>
<dbReference type="GO" id="GO:0032259">
    <property type="term" value="P:methylation"/>
    <property type="evidence" value="ECO:0007669"/>
    <property type="project" value="UniProtKB-KW"/>
</dbReference>
<evidence type="ECO:0000256" key="7">
    <source>
        <dbReference type="ARBA" id="ARBA00022833"/>
    </source>
</evidence>
<keyword evidence="7" id="KW-0862">Zinc</keyword>
<dbReference type="InterPro" id="IPR053114">
    <property type="entry name" value="ATXR5/ATXR6"/>
</dbReference>
<dbReference type="InterPro" id="IPR046341">
    <property type="entry name" value="SET_dom_sf"/>
</dbReference>
<dbReference type="Proteomes" id="UP001552299">
    <property type="component" value="Unassembled WGS sequence"/>
</dbReference>
<dbReference type="Pfam" id="PF00856">
    <property type="entry name" value="SET"/>
    <property type="match status" value="1"/>
</dbReference>
<keyword evidence="14" id="KW-1185">Reference proteome</keyword>
<evidence type="ECO:0000313" key="14">
    <source>
        <dbReference type="Proteomes" id="UP001552299"/>
    </source>
</evidence>
<dbReference type="SUPFAM" id="SSF82199">
    <property type="entry name" value="SET domain"/>
    <property type="match status" value="1"/>
</dbReference>
<keyword evidence="4" id="KW-0949">S-adenosyl-L-methionine</keyword>
<dbReference type="InterPro" id="IPR001214">
    <property type="entry name" value="SET_dom"/>
</dbReference>
<comment type="caution">
    <text evidence="13">The sequence shown here is derived from an EMBL/GenBank/DDBJ whole genome shotgun (WGS) entry which is preliminary data.</text>
</comment>
<dbReference type="Gene3D" id="2.170.270.10">
    <property type="entry name" value="SET domain"/>
    <property type="match status" value="1"/>
</dbReference>
<dbReference type="GO" id="GO:0051726">
    <property type="term" value="P:regulation of cell cycle"/>
    <property type="evidence" value="ECO:0007669"/>
    <property type="project" value="UniProtKB-ARBA"/>
</dbReference>
<dbReference type="CDD" id="cd10539">
    <property type="entry name" value="SET_ATXR5_6-like"/>
    <property type="match status" value="1"/>
</dbReference>
<dbReference type="EC" id="2.1.1.369" evidence="11"/>
<keyword evidence="9" id="KW-0539">Nucleus</keyword>
<dbReference type="GO" id="GO:0006275">
    <property type="term" value="P:regulation of DNA replication"/>
    <property type="evidence" value="ECO:0007669"/>
    <property type="project" value="UniProtKB-ARBA"/>
</dbReference>
<protein>
    <recommendedName>
        <fullName evidence="11">[histone H3]-lysine(27) N-methyltransferase</fullName>
        <ecNumber evidence="11">2.1.1.369</ecNumber>
    </recommendedName>
</protein>
<dbReference type="PROSITE" id="PS50280">
    <property type="entry name" value="SET"/>
    <property type="match status" value="1"/>
</dbReference>
<evidence type="ECO:0000256" key="10">
    <source>
        <dbReference type="ARBA" id="ARBA00052048"/>
    </source>
</evidence>
<proteinExistence type="predicted"/>
<dbReference type="GO" id="GO:0140953">
    <property type="term" value="F:histone H3K27 monomethyltransferase activity"/>
    <property type="evidence" value="ECO:0007669"/>
    <property type="project" value="UniProtKB-EC"/>
</dbReference>
<evidence type="ECO:0000256" key="1">
    <source>
        <dbReference type="ARBA" id="ARBA00004123"/>
    </source>
</evidence>
<keyword evidence="6" id="KW-0863">Zinc-finger</keyword>
<dbReference type="AlphaFoldDB" id="A0ABD0V4G2"/>
<comment type="subcellular location">
    <subcellularLocation>
        <location evidence="1">Nucleus</location>
    </subcellularLocation>
</comment>
<evidence type="ECO:0000256" key="6">
    <source>
        <dbReference type="ARBA" id="ARBA00022771"/>
    </source>
</evidence>
<accession>A0ABD0V4G2</accession>
<reference evidence="13 14" key="1">
    <citation type="journal article" date="2024" name="Plant Biotechnol. J.">
        <title>Dendrobium thyrsiflorum genome and its molecular insights into genes involved in important horticultural traits.</title>
        <authorList>
            <person name="Chen B."/>
            <person name="Wang J.Y."/>
            <person name="Zheng P.J."/>
            <person name="Li K.L."/>
            <person name="Liang Y.M."/>
            <person name="Chen X.F."/>
            <person name="Zhang C."/>
            <person name="Zhao X."/>
            <person name="He X."/>
            <person name="Zhang G.Q."/>
            <person name="Liu Z.J."/>
            <person name="Xu Q."/>
        </authorList>
    </citation>
    <scope>NUCLEOTIDE SEQUENCE [LARGE SCALE GENOMIC DNA]</scope>
    <source>
        <strain evidence="13">GZMU011</strain>
    </source>
</reference>
<evidence type="ECO:0000256" key="9">
    <source>
        <dbReference type="ARBA" id="ARBA00023242"/>
    </source>
</evidence>
<dbReference type="PANTHER" id="PTHR48458">
    <property type="entry name" value="SET DOMAIN-CONTAINING PROTEIN"/>
    <property type="match status" value="1"/>
</dbReference>
<sequence>MTPVKSFMTVNLGEGARVQFPQTVLNTGYAGAIIQFGIIFEVMQFQQFLPENDVSVPTVKGAAKKPTVEAVNEKAPKRASVFTRPSIPSAPAPTVQKEISDPKLKPAIVNSTGQNIIPEEAPEEYTIEIPDASPKLSRKARRKVNAHLRANGWIPNTLQEPSPQLEANVPNKNDFEPLKWVKRNDDNGQLKKSFWEISRQQPLPPKKKESASSKIYKILKAVKDRNLQRRLRKSVNEVISSNVARLQNNKFSTKSYGEEFKRPPYYREPRKFCPNMGRYPYYGRKQLGEPSDSLYTMAIIENMIKEDPDKGIMKLAIQRHIPMLVVIGRKRRRRSIFLGCQKKKRRLVAFSPSKDPNQRLVQMASLATALTSLKMEFSNDLTYIPGMASSSANAAILEKGGMQVLAREDKETVELCRSMYMRGECPPLVVVFDSCEGFTVHADEDIKDMTFISEYTGDVDYLRKREHDDCDSMMTLLLSTNPFHSLVICPDKRGNIARFISGINNHTPEGMKKQNIKCVRYDVDGQCRVLLVACRDISRGERLYYDYNGYEQEYPTEYFL</sequence>
<feature type="domain" description="SET" evidence="12">
    <location>
        <begin position="426"/>
        <end position="548"/>
    </location>
</feature>
<evidence type="ECO:0000256" key="2">
    <source>
        <dbReference type="ARBA" id="ARBA00022603"/>
    </source>
</evidence>
<keyword evidence="3" id="KW-0808">Transferase</keyword>
<keyword evidence="2" id="KW-0489">Methyltransferase</keyword>
<keyword evidence="5" id="KW-0479">Metal-binding</keyword>
<dbReference type="GO" id="GO:0008270">
    <property type="term" value="F:zinc ion binding"/>
    <property type="evidence" value="ECO:0007669"/>
    <property type="project" value="UniProtKB-KW"/>
</dbReference>
<evidence type="ECO:0000259" key="12">
    <source>
        <dbReference type="PROSITE" id="PS50280"/>
    </source>
</evidence>
<gene>
    <name evidence="13" type="ORF">M5K25_012665</name>
</gene>
<evidence type="ECO:0000256" key="4">
    <source>
        <dbReference type="ARBA" id="ARBA00022691"/>
    </source>
</evidence>
<organism evidence="13 14">
    <name type="scientific">Dendrobium thyrsiflorum</name>
    <name type="common">Pinecone-like raceme dendrobium</name>
    <name type="synonym">Orchid</name>
    <dbReference type="NCBI Taxonomy" id="117978"/>
    <lineage>
        <taxon>Eukaryota</taxon>
        <taxon>Viridiplantae</taxon>
        <taxon>Streptophyta</taxon>
        <taxon>Embryophyta</taxon>
        <taxon>Tracheophyta</taxon>
        <taxon>Spermatophyta</taxon>
        <taxon>Magnoliopsida</taxon>
        <taxon>Liliopsida</taxon>
        <taxon>Asparagales</taxon>
        <taxon>Orchidaceae</taxon>
        <taxon>Epidendroideae</taxon>
        <taxon>Malaxideae</taxon>
        <taxon>Dendrobiinae</taxon>
        <taxon>Dendrobium</taxon>
    </lineage>
</organism>
<evidence type="ECO:0000256" key="3">
    <source>
        <dbReference type="ARBA" id="ARBA00022679"/>
    </source>
</evidence>
<evidence type="ECO:0000256" key="8">
    <source>
        <dbReference type="ARBA" id="ARBA00022853"/>
    </source>
</evidence>
<evidence type="ECO:0000313" key="13">
    <source>
        <dbReference type="EMBL" id="KAL0917592.1"/>
    </source>
</evidence>
<keyword evidence="8" id="KW-0156">Chromatin regulator</keyword>
<comment type="catalytic activity">
    <reaction evidence="10">
        <text>L-lysyl(27)-[histone H3] + S-adenosyl-L-methionine = N(6)-methyl-L-lysyl(27)-[histone H3] + S-adenosyl-L-homocysteine + H(+)</text>
        <dbReference type="Rhea" id="RHEA:60296"/>
        <dbReference type="Rhea" id="RHEA-COMP:15544"/>
        <dbReference type="Rhea" id="RHEA-COMP:15548"/>
        <dbReference type="ChEBI" id="CHEBI:15378"/>
        <dbReference type="ChEBI" id="CHEBI:29969"/>
        <dbReference type="ChEBI" id="CHEBI:57856"/>
        <dbReference type="ChEBI" id="CHEBI:59789"/>
        <dbReference type="ChEBI" id="CHEBI:61929"/>
        <dbReference type="EC" id="2.1.1.369"/>
    </reaction>
</comment>
<dbReference type="PANTHER" id="PTHR48458:SF1">
    <property type="entry name" value="SET DOMAIN-CONTAINING PROTEIN"/>
    <property type="match status" value="1"/>
</dbReference>
<dbReference type="EMBL" id="JANQDX010000010">
    <property type="protein sequence ID" value="KAL0917592.1"/>
    <property type="molecule type" value="Genomic_DNA"/>
</dbReference>
<evidence type="ECO:0000256" key="5">
    <source>
        <dbReference type="ARBA" id="ARBA00022723"/>
    </source>
</evidence>
<dbReference type="FunFam" id="2.170.270.10:FF:000038">
    <property type="entry name" value="Histone-lysine N-methyltransferase ATXR5"/>
    <property type="match status" value="1"/>
</dbReference>
<evidence type="ECO:0000256" key="11">
    <source>
        <dbReference type="ARBA" id="ARBA00066815"/>
    </source>
</evidence>